<dbReference type="InterPro" id="IPR019775">
    <property type="entry name" value="WD40_repeat_CS"/>
</dbReference>
<dbReference type="Pfam" id="PF00400">
    <property type="entry name" value="WD40"/>
    <property type="match status" value="9"/>
</dbReference>
<evidence type="ECO:0000259" key="4">
    <source>
        <dbReference type="PROSITE" id="PS50837"/>
    </source>
</evidence>
<organism evidence="5 6">
    <name type="scientific">Rhizoctonia solani</name>
    <dbReference type="NCBI Taxonomy" id="456999"/>
    <lineage>
        <taxon>Eukaryota</taxon>
        <taxon>Fungi</taxon>
        <taxon>Dikarya</taxon>
        <taxon>Basidiomycota</taxon>
        <taxon>Agaricomycotina</taxon>
        <taxon>Agaricomycetes</taxon>
        <taxon>Cantharellales</taxon>
        <taxon>Ceratobasidiaceae</taxon>
        <taxon>Rhizoctonia</taxon>
    </lineage>
</organism>
<dbReference type="PROSITE" id="PS00678">
    <property type="entry name" value="WD_REPEATS_1"/>
    <property type="match status" value="9"/>
</dbReference>
<feature type="repeat" description="WD" evidence="3">
    <location>
        <begin position="1111"/>
        <end position="1152"/>
    </location>
</feature>
<feature type="repeat" description="WD" evidence="3">
    <location>
        <begin position="1368"/>
        <end position="1409"/>
    </location>
</feature>
<dbReference type="PROSITE" id="PS50837">
    <property type="entry name" value="NACHT"/>
    <property type="match status" value="1"/>
</dbReference>
<feature type="domain" description="NACHT" evidence="4">
    <location>
        <begin position="357"/>
        <end position="502"/>
    </location>
</feature>
<proteinExistence type="predicted"/>
<dbReference type="Pfam" id="PF24883">
    <property type="entry name" value="NPHP3_N"/>
    <property type="match status" value="1"/>
</dbReference>
<dbReference type="InterPro" id="IPR001680">
    <property type="entry name" value="WD40_rpt"/>
</dbReference>
<dbReference type="PROSITE" id="PS50082">
    <property type="entry name" value="WD_REPEATS_2"/>
    <property type="match status" value="12"/>
</dbReference>
<feature type="repeat" description="WD" evidence="3">
    <location>
        <begin position="1240"/>
        <end position="1273"/>
    </location>
</feature>
<protein>
    <recommendedName>
        <fullName evidence="4">NACHT domain-containing protein</fullName>
    </recommendedName>
</protein>
<feature type="repeat" description="WD" evidence="3">
    <location>
        <begin position="1325"/>
        <end position="1366"/>
    </location>
</feature>
<dbReference type="InterPro" id="IPR020472">
    <property type="entry name" value="WD40_PAC1"/>
</dbReference>
<feature type="repeat" description="WD" evidence="3">
    <location>
        <begin position="1023"/>
        <end position="1064"/>
    </location>
</feature>
<reference evidence="5" key="1">
    <citation type="submission" date="2021-01" db="EMBL/GenBank/DDBJ databases">
        <authorList>
            <person name="Kaushik A."/>
        </authorList>
    </citation>
    <scope>NUCLEOTIDE SEQUENCE</scope>
    <source>
        <strain evidence="5">AG6-10EEA</strain>
    </source>
</reference>
<keyword evidence="1 3" id="KW-0853">WD repeat</keyword>
<evidence type="ECO:0000313" key="5">
    <source>
        <dbReference type="EMBL" id="CAE6479318.1"/>
    </source>
</evidence>
<dbReference type="PROSITE" id="PS50294">
    <property type="entry name" value="WD_REPEATS_REGION"/>
    <property type="match status" value="12"/>
</dbReference>
<dbReference type="InterPro" id="IPR055442">
    <property type="entry name" value="Beta-prop_EML-like_2nd"/>
</dbReference>
<dbReference type="GO" id="GO:1990234">
    <property type="term" value="C:transferase complex"/>
    <property type="evidence" value="ECO:0007669"/>
    <property type="project" value="UniProtKB-ARBA"/>
</dbReference>
<evidence type="ECO:0000313" key="6">
    <source>
        <dbReference type="Proteomes" id="UP000663853"/>
    </source>
</evidence>
<dbReference type="InterPro" id="IPR015943">
    <property type="entry name" value="WD40/YVTN_repeat-like_dom_sf"/>
</dbReference>
<feature type="non-terminal residue" evidence="5">
    <location>
        <position position="1"/>
    </location>
</feature>
<accession>A0A8H3CAB2</accession>
<feature type="repeat" description="WD" evidence="3">
    <location>
        <begin position="1282"/>
        <end position="1314"/>
    </location>
</feature>
<feature type="repeat" description="WD" evidence="3">
    <location>
        <begin position="1452"/>
        <end position="1493"/>
    </location>
</feature>
<dbReference type="InterPro" id="IPR027417">
    <property type="entry name" value="P-loop_NTPase"/>
</dbReference>
<dbReference type="PANTHER" id="PTHR22847:SF637">
    <property type="entry name" value="WD REPEAT DOMAIN 5B"/>
    <property type="match status" value="1"/>
</dbReference>
<name>A0A8H3CAB2_9AGAM</name>
<dbReference type="SUPFAM" id="SSF52540">
    <property type="entry name" value="P-loop containing nucleoside triphosphate hydrolases"/>
    <property type="match status" value="1"/>
</dbReference>
<feature type="repeat" description="WD" evidence="3">
    <location>
        <begin position="936"/>
        <end position="977"/>
    </location>
</feature>
<gene>
    <name evidence="5" type="ORF">RDB_LOCUS86222</name>
</gene>
<dbReference type="InterPro" id="IPR007111">
    <property type="entry name" value="NACHT_NTPase"/>
</dbReference>
<keyword evidence="2" id="KW-0677">Repeat</keyword>
<dbReference type="PRINTS" id="PR00320">
    <property type="entry name" value="GPROTEINBRPT"/>
</dbReference>
<feature type="repeat" description="WD" evidence="3">
    <location>
        <begin position="1411"/>
        <end position="1445"/>
    </location>
</feature>
<comment type="caution">
    <text evidence="5">The sequence shown here is derived from an EMBL/GenBank/DDBJ whole genome shotgun (WGS) entry which is preliminary data.</text>
</comment>
<dbReference type="Gene3D" id="3.40.50.300">
    <property type="entry name" value="P-loop containing nucleotide triphosphate hydrolases"/>
    <property type="match status" value="1"/>
</dbReference>
<feature type="repeat" description="WD" evidence="3">
    <location>
        <begin position="1197"/>
        <end position="1238"/>
    </location>
</feature>
<evidence type="ECO:0000256" key="1">
    <source>
        <dbReference type="ARBA" id="ARBA00022574"/>
    </source>
</evidence>
<dbReference type="Gene3D" id="2.130.10.10">
    <property type="entry name" value="YVTN repeat-like/Quinoprotein amine dehydrogenase"/>
    <property type="match status" value="6"/>
</dbReference>
<evidence type="ECO:0000256" key="3">
    <source>
        <dbReference type="PROSITE-ProRule" id="PRU00221"/>
    </source>
</evidence>
<evidence type="ECO:0000256" key="2">
    <source>
        <dbReference type="ARBA" id="ARBA00022737"/>
    </source>
</evidence>
<dbReference type="Proteomes" id="UP000663853">
    <property type="component" value="Unassembled WGS sequence"/>
</dbReference>
<sequence length="1516" mass="166949">PLSPPTYMSSQPTVSKSRRIRRRICRKIYEIFHSFSRSRPSRSQNTANPSACPIPSIPRGTLECTTSLNLQESTIDPHANFRPSVSAPTLAGSSPDYNPTLSALRRDSKGAVDVVEGKSLQVPSALSDTIFATTKVDRANGSKHTNSSTGCFTRNAPTFSESRTLNGIRIALKFLSESAQMFPPLLAATNAFASCLDFLETAAKIHKEYQDIAAELEALSFLVMRYLEGSKSFRMSNCVANIANLIEQQAELIKQKHNRVLGGRLIEAQLDQQELIRCYRRIEALFRQLQIDMQLSMWDTINEHLTNARLDGLAPARLATYDSTLSTEINRCFCTAGTRENVLSQLDSWSRDHATPNLYWMNGMAGTGKTTIAASFCGALEERKKLAASFFCTMAAPECRQVKRIIPSIAYQLARYSMPFQHALCEILGGDPDISAKNISKQFERLLKEPLVKVKAAIPDNLVVVIDALDECDDVNGVELLLDMVFKHLQETPLKFFVTSRPKPEIYNKMLPRLPDTQAVFHLHDIESSLVQTDIEIYLRSELCYISPTEEQVEVLVQRSGNLFIYAATLIRYIRLGKRSANPHKRLKSALAMISKLNSVHVEIDTLYLSILESSLDEEGLDAEEAEDAWLVLRTVLCAQEPIIITTLSALCGLDDTERVSFALQSLRSVIHFSESSGLISTLHASFPDFMFDKERSGRFFCNITHQNQLLAQHCFEIMKTQLKFNICDLQSSFVPDHLVDDIESRIRRSISPELYYACRYWGEHLHHTFQSAKLQAMLAELLSNKLLFWMEVMNLNQVMPMGSEILLKAMMWLQQSDRPPSDLDWFTEDSRNFVNSFAANPVSRATPHIYISMLPFCPKSTSVSQQYWKRMKSPMDAKGTGMQSREAAALATWKVGSGVQSVAYSPEGTRIAFGCANGTIGIRNVYDGFLVVGPLEGHTDCVTCIDFSPDGMRVASGSKDSTICIWNAQDGTMVFEPIICRAQGVNSIAFSADGARVVAGYHNHGIEIWTCDVTPSSITGPLMGHIDAVRSVAFSPCGTRIASGSDDNTVRLWEIHGSNNAHTSRVIEGHAGSVLSVVFSSDGKLIASGSEDRTVRIWDALSGILVIDPIKGHSSRVTAISFSPDGSRIASCSCDQTIRVWNARKGTLVDGLFEGHTGYILCVTFSPDGTRMASGSEDCTVRLWNISETGLIIPPSAGHVHRVNSIAISPDGARLASASHDHTVQIWDVRGDKITQNLHEEHADVVRSVAFSSDGKHVASGSVDQTIRIWDIHGEIDPKVLKGHSDVVCAVSFSPDGTHLASGSSDHTIRLWDTLGGGSVLDPIRGHSDIVTAIAFSPDGNFIASGSSDFTIRVWDARDGKPISGPFLGHEGGVASVMFSPNSQTIASGSRDCTTRLWDVRNATLVIDPFQGHTNCVTSVAFSLDGAYIVTGSDDCTVRLWGIDGTLVGTLYGHTDSVQSVVFSPNGLHIFSASWDQNIRIWNIGTMREQTAIDDVSRWIIQEDGGTPFARNRKL</sequence>
<feature type="repeat" description="WD" evidence="3">
    <location>
        <begin position="1154"/>
        <end position="1188"/>
    </location>
</feature>
<dbReference type="InterPro" id="IPR036322">
    <property type="entry name" value="WD40_repeat_dom_sf"/>
</dbReference>
<dbReference type="CDD" id="cd00200">
    <property type="entry name" value="WD40"/>
    <property type="match status" value="2"/>
</dbReference>
<dbReference type="SUPFAM" id="SSF50978">
    <property type="entry name" value="WD40 repeat-like"/>
    <property type="match status" value="2"/>
</dbReference>
<feature type="repeat" description="WD" evidence="3">
    <location>
        <begin position="1068"/>
        <end position="1100"/>
    </location>
</feature>
<dbReference type="EMBL" id="CAJMXA010002328">
    <property type="protein sequence ID" value="CAE6479318.1"/>
    <property type="molecule type" value="Genomic_DNA"/>
</dbReference>
<dbReference type="Pfam" id="PF23414">
    <property type="entry name" value="Beta-prop_EML_2"/>
    <property type="match status" value="1"/>
</dbReference>
<dbReference type="PANTHER" id="PTHR22847">
    <property type="entry name" value="WD40 REPEAT PROTEIN"/>
    <property type="match status" value="1"/>
</dbReference>
<dbReference type="SMART" id="SM00320">
    <property type="entry name" value="WD40"/>
    <property type="match status" value="14"/>
</dbReference>
<dbReference type="InterPro" id="IPR056884">
    <property type="entry name" value="NPHP3-like_N"/>
</dbReference>